<proteinExistence type="predicted"/>
<sequence length="149" mass="17468">MSQHEFKRNWWSLYLDCWISRIFPNHFSHWGRKNIHLSVAREAVHTVLGRPFLVDNNIRLDFSQQKGEIFSYIEPDGRRLFLPICSPQKVGWRENPSTGMETCAVSQLEDWKELPVEKDPSSNNQAISEKHPNQVFKEEEIMKSEGKGI</sequence>
<protein>
    <submittedName>
        <fullName evidence="2">Uncharacterized protein</fullName>
    </submittedName>
</protein>
<keyword evidence="3" id="KW-1185">Reference proteome</keyword>
<feature type="compositionally biased region" description="Basic and acidic residues" evidence="1">
    <location>
        <begin position="128"/>
        <end position="149"/>
    </location>
</feature>
<evidence type="ECO:0000313" key="2">
    <source>
        <dbReference type="EMBL" id="MBW0571323.1"/>
    </source>
</evidence>
<gene>
    <name evidence="2" type="ORF">O181_111038</name>
</gene>
<dbReference type="AlphaFoldDB" id="A0A9Q3PRD0"/>
<accession>A0A9Q3PRD0</accession>
<evidence type="ECO:0000313" key="3">
    <source>
        <dbReference type="Proteomes" id="UP000765509"/>
    </source>
</evidence>
<reference evidence="2" key="1">
    <citation type="submission" date="2021-03" db="EMBL/GenBank/DDBJ databases">
        <title>Draft genome sequence of rust myrtle Austropuccinia psidii MF-1, a brazilian biotype.</title>
        <authorList>
            <person name="Quecine M.C."/>
            <person name="Pachon D.M.R."/>
            <person name="Bonatelli M.L."/>
            <person name="Correr F.H."/>
            <person name="Franceschini L.M."/>
            <person name="Leite T.F."/>
            <person name="Margarido G.R.A."/>
            <person name="Almeida C.A."/>
            <person name="Ferrarezi J.A."/>
            <person name="Labate C.A."/>
        </authorList>
    </citation>
    <scope>NUCLEOTIDE SEQUENCE</scope>
    <source>
        <strain evidence="2">MF-1</strain>
    </source>
</reference>
<dbReference type="OrthoDB" id="2507637at2759"/>
<evidence type="ECO:0000256" key="1">
    <source>
        <dbReference type="SAM" id="MobiDB-lite"/>
    </source>
</evidence>
<dbReference type="Proteomes" id="UP000765509">
    <property type="component" value="Unassembled WGS sequence"/>
</dbReference>
<name>A0A9Q3PRD0_9BASI</name>
<feature type="region of interest" description="Disordered" evidence="1">
    <location>
        <begin position="115"/>
        <end position="149"/>
    </location>
</feature>
<comment type="caution">
    <text evidence="2">The sequence shown here is derived from an EMBL/GenBank/DDBJ whole genome shotgun (WGS) entry which is preliminary data.</text>
</comment>
<dbReference type="EMBL" id="AVOT02087960">
    <property type="protein sequence ID" value="MBW0571323.1"/>
    <property type="molecule type" value="Genomic_DNA"/>
</dbReference>
<organism evidence="2 3">
    <name type="scientific">Austropuccinia psidii MF-1</name>
    <dbReference type="NCBI Taxonomy" id="1389203"/>
    <lineage>
        <taxon>Eukaryota</taxon>
        <taxon>Fungi</taxon>
        <taxon>Dikarya</taxon>
        <taxon>Basidiomycota</taxon>
        <taxon>Pucciniomycotina</taxon>
        <taxon>Pucciniomycetes</taxon>
        <taxon>Pucciniales</taxon>
        <taxon>Sphaerophragmiaceae</taxon>
        <taxon>Austropuccinia</taxon>
    </lineage>
</organism>